<feature type="transmembrane region" description="Helical" evidence="1">
    <location>
        <begin position="71"/>
        <end position="91"/>
    </location>
</feature>
<keyword evidence="3" id="KW-1185">Reference proteome</keyword>
<evidence type="ECO:0000256" key="1">
    <source>
        <dbReference type="SAM" id="Phobius"/>
    </source>
</evidence>
<accession>A0AAD1Y246</accession>
<name>A0AAD1Y246_EUPCR</name>
<dbReference type="Proteomes" id="UP001295684">
    <property type="component" value="Unassembled WGS sequence"/>
</dbReference>
<evidence type="ECO:0000313" key="2">
    <source>
        <dbReference type="EMBL" id="CAI2383189.1"/>
    </source>
</evidence>
<keyword evidence="1" id="KW-0812">Transmembrane</keyword>
<dbReference type="EMBL" id="CAMPGE010025434">
    <property type="protein sequence ID" value="CAI2383189.1"/>
    <property type="molecule type" value="Genomic_DNA"/>
</dbReference>
<organism evidence="2 3">
    <name type="scientific">Euplotes crassus</name>
    <dbReference type="NCBI Taxonomy" id="5936"/>
    <lineage>
        <taxon>Eukaryota</taxon>
        <taxon>Sar</taxon>
        <taxon>Alveolata</taxon>
        <taxon>Ciliophora</taxon>
        <taxon>Intramacronucleata</taxon>
        <taxon>Spirotrichea</taxon>
        <taxon>Hypotrichia</taxon>
        <taxon>Euplotida</taxon>
        <taxon>Euplotidae</taxon>
        <taxon>Moneuplotes</taxon>
    </lineage>
</organism>
<reference evidence="2" key="1">
    <citation type="submission" date="2023-07" db="EMBL/GenBank/DDBJ databases">
        <authorList>
            <consortium name="AG Swart"/>
            <person name="Singh M."/>
            <person name="Singh A."/>
            <person name="Seah K."/>
            <person name="Emmerich C."/>
        </authorList>
    </citation>
    <scope>NUCLEOTIDE SEQUENCE</scope>
    <source>
        <strain evidence="2">DP1</strain>
    </source>
</reference>
<protein>
    <submittedName>
        <fullName evidence="2">Uncharacterized protein</fullName>
    </submittedName>
</protein>
<keyword evidence="1" id="KW-1133">Transmembrane helix</keyword>
<feature type="transmembrane region" description="Helical" evidence="1">
    <location>
        <begin position="49"/>
        <end position="65"/>
    </location>
</feature>
<dbReference type="AlphaFoldDB" id="A0AAD1Y246"/>
<evidence type="ECO:0000313" key="3">
    <source>
        <dbReference type="Proteomes" id="UP001295684"/>
    </source>
</evidence>
<comment type="caution">
    <text evidence="2">The sequence shown here is derived from an EMBL/GenBank/DDBJ whole genome shotgun (WGS) entry which is preliminary data.</text>
</comment>
<gene>
    <name evidence="2" type="ORF">ECRASSUSDP1_LOCUS24682</name>
</gene>
<keyword evidence="1" id="KW-0472">Membrane</keyword>
<sequence length="133" mass="15515">MKTKLSILEELLECATSSSTRSTWRSSAWLTCTKMRKFRNKMRRMHDDMGYTHYFFILLGLIAHTNTASPVAVSFCYFYVAVFGLSFLGYFKDIHILPLVSYAIQLALLFGIWLCIMVDDWCDFFIGRYAFNN</sequence>
<feature type="transmembrane region" description="Helical" evidence="1">
    <location>
        <begin position="103"/>
        <end position="126"/>
    </location>
</feature>
<proteinExistence type="predicted"/>